<dbReference type="AlphaFoldDB" id="A0A1D1UXP0"/>
<evidence type="ECO:0000256" key="2">
    <source>
        <dbReference type="SAM" id="Phobius"/>
    </source>
</evidence>
<dbReference type="Proteomes" id="UP000186922">
    <property type="component" value="Unassembled WGS sequence"/>
</dbReference>
<sequence>MTLRYEYSSRRGLLQGDEEERSRAWCKICSAIAVVMTIISVTFIALYASEVSSKDRHITALYTTPVTTLLPVTTHDLPLSTVTPGDSNLTTVQTNPTTTPPTVKPTEATTAVSDKTTLLPSEATITPKKEVVRRKRRSVEGQADVKESSGNAEPQARALHAIAPY</sequence>
<proteinExistence type="predicted"/>
<reference evidence="3 4" key="1">
    <citation type="journal article" date="2016" name="Nat. Commun.">
        <title>Extremotolerant tardigrade genome and improved radiotolerance of human cultured cells by tardigrade-unique protein.</title>
        <authorList>
            <person name="Hashimoto T."/>
            <person name="Horikawa D.D."/>
            <person name="Saito Y."/>
            <person name="Kuwahara H."/>
            <person name="Kozuka-Hata H."/>
            <person name="Shin-I T."/>
            <person name="Minakuchi Y."/>
            <person name="Ohishi K."/>
            <person name="Motoyama A."/>
            <person name="Aizu T."/>
            <person name="Enomoto A."/>
            <person name="Kondo K."/>
            <person name="Tanaka S."/>
            <person name="Hara Y."/>
            <person name="Koshikawa S."/>
            <person name="Sagara H."/>
            <person name="Miura T."/>
            <person name="Yokobori S."/>
            <person name="Miyagawa K."/>
            <person name="Suzuki Y."/>
            <person name="Kubo T."/>
            <person name="Oyama M."/>
            <person name="Kohara Y."/>
            <person name="Fujiyama A."/>
            <person name="Arakawa K."/>
            <person name="Katayama T."/>
            <person name="Toyoda A."/>
            <person name="Kunieda T."/>
        </authorList>
    </citation>
    <scope>NUCLEOTIDE SEQUENCE [LARGE SCALE GENOMIC DNA]</scope>
    <source>
        <strain evidence="3 4">YOKOZUNA-1</strain>
    </source>
</reference>
<dbReference type="EMBL" id="BDGG01000002">
    <property type="protein sequence ID" value="GAU94399.1"/>
    <property type="molecule type" value="Genomic_DNA"/>
</dbReference>
<evidence type="ECO:0000313" key="3">
    <source>
        <dbReference type="EMBL" id="GAU94399.1"/>
    </source>
</evidence>
<evidence type="ECO:0000256" key="1">
    <source>
        <dbReference type="SAM" id="MobiDB-lite"/>
    </source>
</evidence>
<evidence type="ECO:0000313" key="4">
    <source>
        <dbReference type="Proteomes" id="UP000186922"/>
    </source>
</evidence>
<keyword evidence="2" id="KW-0812">Transmembrane</keyword>
<comment type="caution">
    <text evidence="3">The sequence shown here is derived from an EMBL/GenBank/DDBJ whole genome shotgun (WGS) entry which is preliminary data.</text>
</comment>
<accession>A0A1D1UXP0</accession>
<organism evidence="3 4">
    <name type="scientific">Ramazzottius varieornatus</name>
    <name type="common">Water bear</name>
    <name type="synonym">Tardigrade</name>
    <dbReference type="NCBI Taxonomy" id="947166"/>
    <lineage>
        <taxon>Eukaryota</taxon>
        <taxon>Metazoa</taxon>
        <taxon>Ecdysozoa</taxon>
        <taxon>Tardigrada</taxon>
        <taxon>Eutardigrada</taxon>
        <taxon>Parachela</taxon>
        <taxon>Hypsibioidea</taxon>
        <taxon>Ramazzottiidae</taxon>
        <taxon>Ramazzottius</taxon>
    </lineage>
</organism>
<keyword evidence="2" id="KW-0472">Membrane</keyword>
<protein>
    <submittedName>
        <fullName evidence="3">Uncharacterized protein</fullName>
    </submittedName>
</protein>
<feature type="region of interest" description="Disordered" evidence="1">
    <location>
        <begin position="128"/>
        <end position="165"/>
    </location>
</feature>
<feature type="transmembrane region" description="Helical" evidence="2">
    <location>
        <begin position="28"/>
        <end position="48"/>
    </location>
</feature>
<name>A0A1D1UXP0_RAMVA</name>
<gene>
    <name evidence="3" type="primary">RvY_06179-1</name>
    <name evidence="3" type="synonym">RvY_06179.1</name>
    <name evidence="3" type="ORF">RvY_06179</name>
</gene>
<keyword evidence="4" id="KW-1185">Reference proteome</keyword>
<keyword evidence="2" id="KW-1133">Transmembrane helix</keyword>